<keyword evidence="22" id="KW-1185">Reference proteome</keyword>
<dbReference type="NCBIfam" id="TIGR00506">
    <property type="entry name" value="ribB"/>
    <property type="match status" value="1"/>
</dbReference>
<feature type="region of interest" description="GTP cyclohydrolase II" evidence="19">
    <location>
        <begin position="211"/>
        <end position="430"/>
    </location>
</feature>
<comment type="catalytic activity">
    <reaction evidence="1 19">
        <text>D-ribulose 5-phosphate = (2S)-2-hydroxy-3-oxobutyl phosphate + formate + H(+)</text>
        <dbReference type="Rhea" id="RHEA:18457"/>
        <dbReference type="ChEBI" id="CHEBI:15378"/>
        <dbReference type="ChEBI" id="CHEBI:15740"/>
        <dbReference type="ChEBI" id="CHEBI:58121"/>
        <dbReference type="ChEBI" id="CHEBI:58830"/>
        <dbReference type="EC" id="4.1.99.12"/>
    </reaction>
</comment>
<dbReference type="Pfam" id="PF00925">
    <property type="entry name" value="GTP_cyclohydro2"/>
    <property type="match status" value="1"/>
</dbReference>
<dbReference type="GO" id="GO:0003935">
    <property type="term" value="F:GTP cyclohydrolase II activity"/>
    <property type="evidence" value="ECO:0007669"/>
    <property type="project" value="UniProtKB-UniRule"/>
</dbReference>
<gene>
    <name evidence="19 21" type="primary">ribBA</name>
    <name evidence="21" type="ORF">CPPEL_05420</name>
</gene>
<dbReference type="Pfam" id="PF00926">
    <property type="entry name" value="DHBP_synthase"/>
    <property type="match status" value="1"/>
</dbReference>
<dbReference type="GO" id="GO:0009231">
    <property type="term" value="P:riboflavin biosynthetic process"/>
    <property type="evidence" value="ECO:0007669"/>
    <property type="project" value="UniProtKB-UniRule"/>
</dbReference>
<dbReference type="RefSeq" id="WP_425453815.1">
    <property type="nucleotide sequence ID" value="NZ_CP033898.1"/>
</dbReference>
<evidence type="ECO:0000256" key="10">
    <source>
        <dbReference type="ARBA" id="ARBA00022801"/>
    </source>
</evidence>
<dbReference type="FunFam" id="3.40.50.10990:FF:000001">
    <property type="entry name" value="Riboflavin biosynthesis protein RibBA"/>
    <property type="match status" value="1"/>
</dbReference>
<dbReference type="GO" id="GO:0000287">
    <property type="term" value="F:magnesium ion binding"/>
    <property type="evidence" value="ECO:0007669"/>
    <property type="project" value="UniProtKB-UniRule"/>
</dbReference>
<dbReference type="SUPFAM" id="SSF55821">
    <property type="entry name" value="YrdC/RibB"/>
    <property type="match status" value="1"/>
</dbReference>
<feature type="binding site" evidence="19">
    <location>
        <position position="289"/>
    </location>
    <ligand>
        <name>Zn(2+)</name>
        <dbReference type="ChEBI" id="CHEBI:29105"/>
        <note>catalytic</note>
    </ligand>
</feature>
<keyword evidence="10 19" id="KW-0378">Hydrolase</keyword>
<evidence type="ECO:0000256" key="1">
    <source>
        <dbReference type="ARBA" id="ARBA00000141"/>
    </source>
</evidence>
<feature type="site" description="Essential for DHBP synthase activity" evidence="19">
    <location>
        <position position="133"/>
    </location>
</feature>
<feature type="binding site" evidence="19">
    <location>
        <begin position="147"/>
        <end position="151"/>
    </location>
    <ligand>
        <name>D-ribulose 5-phosphate</name>
        <dbReference type="ChEBI" id="CHEBI:58121"/>
    </ligand>
</feature>
<reference evidence="21 22" key="1">
    <citation type="submission" date="2018-11" db="EMBL/GenBank/DDBJ databases">
        <authorList>
            <person name="Kleinhagauer T."/>
            <person name="Glaeser S.P."/>
            <person name="Spergser J."/>
            <person name="Ruckert C."/>
            <person name="Kaempfer P."/>
            <person name="Busse H.-J."/>
        </authorList>
    </citation>
    <scope>NUCLEOTIDE SEQUENCE [LARGE SCALE GENOMIC DNA]</scope>
    <source>
        <strain evidence="21 22">812CH</strain>
    </source>
</reference>
<feature type="active site" description="Proton acceptor; for GTP cyclohydrolase activity" evidence="19">
    <location>
        <position position="351"/>
    </location>
</feature>
<dbReference type="InterPro" id="IPR016299">
    <property type="entry name" value="Riboflavin_synth_RibBA"/>
</dbReference>
<comment type="pathway">
    <text evidence="5 19">Cofactor biosynthesis; riboflavin biosynthesis; 2-hydroxy-3-oxobutyl phosphate from D-ribulose 5-phosphate: step 1/1.</text>
</comment>
<comment type="cofactor">
    <cofactor evidence="19">
        <name>Mg(2+)</name>
        <dbReference type="ChEBI" id="CHEBI:18420"/>
    </cofactor>
    <cofactor evidence="19">
        <name>Mn(2+)</name>
        <dbReference type="ChEBI" id="CHEBI:29035"/>
    </cofactor>
    <text evidence="19">Binds 2 divalent metal cations per subunit. Magnesium or manganese.</text>
</comment>
<feature type="binding site" evidence="19">
    <location>
        <position position="339"/>
    </location>
    <ligand>
        <name>GTP</name>
        <dbReference type="ChEBI" id="CHEBI:37565"/>
    </ligand>
</feature>
<dbReference type="NCBIfam" id="TIGR00505">
    <property type="entry name" value="ribA"/>
    <property type="match status" value="1"/>
</dbReference>
<evidence type="ECO:0000256" key="11">
    <source>
        <dbReference type="ARBA" id="ARBA00022833"/>
    </source>
</evidence>
<dbReference type="HAMAP" id="MF_00179">
    <property type="entry name" value="RibA"/>
    <property type="match status" value="1"/>
</dbReference>
<evidence type="ECO:0000313" key="21">
    <source>
        <dbReference type="EMBL" id="AZA09204.1"/>
    </source>
</evidence>
<evidence type="ECO:0000256" key="7">
    <source>
        <dbReference type="ARBA" id="ARBA00022619"/>
    </source>
</evidence>
<feature type="binding site" evidence="19">
    <location>
        <position position="150"/>
    </location>
    <ligand>
        <name>Mg(2+)</name>
        <dbReference type="ChEBI" id="CHEBI:18420"/>
        <label>2</label>
    </ligand>
</feature>
<keyword evidence="8 19" id="KW-0479">Metal-binding</keyword>
<dbReference type="PIRSF" id="PIRSF001259">
    <property type="entry name" value="RibA"/>
    <property type="match status" value="1"/>
</dbReference>
<evidence type="ECO:0000256" key="18">
    <source>
        <dbReference type="ARBA" id="ARBA00049295"/>
    </source>
</evidence>
<keyword evidence="14 19" id="KW-0464">Manganese</keyword>
<comment type="function">
    <text evidence="3 19">Catalyzes the conversion of D-ribulose 5-phosphate to formate and 3,4-dihydroxy-2-butanone 4-phosphate.</text>
</comment>
<comment type="similarity">
    <text evidence="19">In the C-terminal section; belongs to the GTP cyclohydrolase II family.</text>
</comment>
<evidence type="ECO:0000256" key="14">
    <source>
        <dbReference type="ARBA" id="ARBA00023211"/>
    </source>
</evidence>
<dbReference type="HAMAP" id="MF_00180">
    <property type="entry name" value="RibB"/>
    <property type="match status" value="1"/>
</dbReference>
<evidence type="ECO:0000256" key="5">
    <source>
        <dbReference type="ARBA" id="ARBA00004904"/>
    </source>
</evidence>
<dbReference type="Proteomes" id="UP000271426">
    <property type="component" value="Chromosome"/>
</dbReference>
<feature type="binding site" evidence="19">
    <location>
        <begin position="317"/>
        <end position="319"/>
    </location>
    <ligand>
        <name>GTP</name>
        <dbReference type="ChEBI" id="CHEBI:37565"/>
    </ligand>
</feature>
<feature type="binding site" evidence="19">
    <location>
        <position position="36"/>
    </location>
    <ligand>
        <name>Mg(2+)</name>
        <dbReference type="ChEBI" id="CHEBI:18420"/>
        <label>1</label>
    </ligand>
</feature>
<keyword evidence="12 19" id="KW-0460">Magnesium</keyword>
<comment type="catalytic activity">
    <reaction evidence="18 19">
        <text>GTP + 4 H2O = 2,5-diamino-6-hydroxy-4-(5-phosphoribosylamino)-pyrimidine + formate + 2 phosphate + 3 H(+)</text>
        <dbReference type="Rhea" id="RHEA:23704"/>
        <dbReference type="ChEBI" id="CHEBI:15377"/>
        <dbReference type="ChEBI" id="CHEBI:15378"/>
        <dbReference type="ChEBI" id="CHEBI:15740"/>
        <dbReference type="ChEBI" id="CHEBI:37565"/>
        <dbReference type="ChEBI" id="CHEBI:43474"/>
        <dbReference type="ChEBI" id="CHEBI:58614"/>
        <dbReference type="EC" id="3.5.4.25"/>
    </reaction>
</comment>
<dbReference type="HAMAP" id="MF_01283">
    <property type="entry name" value="RibBA"/>
    <property type="match status" value="1"/>
</dbReference>
<protein>
    <recommendedName>
        <fullName evidence="19">Riboflavin biosynthesis protein RibBA</fullName>
    </recommendedName>
    <domain>
        <recommendedName>
            <fullName evidence="19">3,4-dihydroxy-2-butanone 4-phosphate synthase</fullName>
            <shortName evidence="19">DHBP synthase</shortName>
            <ecNumber evidence="19">4.1.99.12</ecNumber>
        </recommendedName>
    </domain>
    <domain>
        <recommendedName>
            <fullName evidence="19">GTP cyclohydrolase-2</fullName>
            <ecNumber evidence="19">3.5.4.25</ecNumber>
        </recommendedName>
        <alternativeName>
            <fullName evidence="19">GTP cyclohydrolase II</fullName>
        </alternativeName>
    </domain>
</protein>
<evidence type="ECO:0000256" key="3">
    <source>
        <dbReference type="ARBA" id="ARBA00002284"/>
    </source>
</evidence>
<evidence type="ECO:0000259" key="20">
    <source>
        <dbReference type="Pfam" id="PF00925"/>
    </source>
</evidence>
<keyword evidence="13 19" id="KW-0342">GTP-binding</keyword>
<evidence type="ECO:0000256" key="19">
    <source>
        <dbReference type="HAMAP-Rule" id="MF_01283"/>
    </source>
</evidence>
<evidence type="ECO:0000256" key="13">
    <source>
        <dbReference type="ARBA" id="ARBA00023134"/>
    </source>
</evidence>
<evidence type="ECO:0000256" key="8">
    <source>
        <dbReference type="ARBA" id="ARBA00022723"/>
    </source>
</evidence>
<proteinExistence type="inferred from homology"/>
<evidence type="ECO:0000256" key="6">
    <source>
        <dbReference type="ARBA" id="ARBA00005520"/>
    </source>
</evidence>
<evidence type="ECO:0000256" key="2">
    <source>
        <dbReference type="ARBA" id="ARBA00001936"/>
    </source>
</evidence>
<accession>A0A3G6IZ00</accession>
<dbReference type="EMBL" id="CP033898">
    <property type="protein sequence ID" value="AZA09204.1"/>
    <property type="molecule type" value="Genomic_DNA"/>
</dbReference>
<dbReference type="GO" id="GO:0008686">
    <property type="term" value="F:3,4-dihydroxy-2-butanone-4-phosphate synthase activity"/>
    <property type="evidence" value="ECO:0007669"/>
    <property type="project" value="UniProtKB-UniRule"/>
</dbReference>
<dbReference type="AlphaFoldDB" id="A0A3G6IZ00"/>
<evidence type="ECO:0000256" key="17">
    <source>
        <dbReference type="ARBA" id="ARBA00043932"/>
    </source>
</evidence>
<dbReference type="InterPro" id="IPR032677">
    <property type="entry name" value="GTP_cyclohydro_II"/>
</dbReference>
<feature type="active site" description="Nucleophile; for GTP cyclohydrolase activity" evidence="19">
    <location>
        <position position="353"/>
    </location>
</feature>
<dbReference type="EC" id="4.1.99.12" evidence="19"/>
<organism evidence="21 22">
    <name type="scientific">Corynebacterium pseudopelargi</name>
    <dbReference type="NCBI Taxonomy" id="2080757"/>
    <lineage>
        <taxon>Bacteria</taxon>
        <taxon>Bacillati</taxon>
        <taxon>Actinomycetota</taxon>
        <taxon>Actinomycetes</taxon>
        <taxon>Mycobacteriales</taxon>
        <taxon>Corynebacteriaceae</taxon>
        <taxon>Corynebacterium</taxon>
    </lineage>
</organism>
<dbReference type="InterPro" id="IPR036144">
    <property type="entry name" value="RibA-like_sf"/>
</dbReference>
<keyword evidence="16 19" id="KW-0511">Multifunctional enzyme</keyword>
<keyword evidence="7 19" id="KW-0686">Riboflavin biosynthesis</keyword>
<dbReference type="CDD" id="cd00641">
    <property type="entry name" value="GTP_cyclohydro2"/>
    <property type="match status" value="1"/>
</dbReference>
<comment type="function">
    <text evidence="17 19">Catalyzes the conversion of GTP to 2,5-diamino-6-ribosylamino-4(3H)-pyrimidinone 5'-phosphate (DARP), formate and pyrophosphate.</text>
</comment>
<feature type="binding site" evidence="19">
    <location>
        <begin position="273"/>
        <end position="277"/>
    </location>
    <ligand>
        <name>GTP</name>
        <dbReference type="ChEBI" id="CHEBI:37565"/>
    </ligand>
</feature>
<keyword evidence="15 19" id="KW-0456">Lyase</keyword>
<evidence type="ECO:0000256" key="16">
    <source>
        <dbReference type="ARBA" id="ARBA00023268"/>
    </source>
</evidence>
<dbReference type="GO" id="GO:0008270">
    <property type="term" value="F:zinc ion binding"/>
    <property type="evidence" value="ECO:0007669"/>
    <property type="project" value="UniProtKB-UniRule"/>
</dbReference>
<evidence type="ECO:0000313" key="22">
    <source>
        <dbReference type="Proteomes" id="UP000271426"/>
    </source>
</evidence>
<dbReference type="InterPro" id="IPR000422">
    <property type="entry name" value="DHBP_synthase_RibB"/>
</dbReference>
<dbReference type="PANTHER" id="PTHR21327">
    <property type="entry name" value="GTP CYCLOHYDROLASE II-RELATED"/>
    <property type="match status" value="1"/>
</dbReference>
<sequence>MTQAEHDSIQLDSVEDAIKAIAKGEAVVVVDNVDRENEGDLIFAAECATPELVSFMVRYSSGYICAALEGDDLDRLALPPMVRRNEDQRGTAYAITVDAANGSTGISATHRAETLRLLANASAQPEDFTRPGHVVPLRARSAGVLVRDGHTEASVDLARLAGLQPVGVLCELVSEEDPTDMARSPELRAFADRHGLKMISIEQLIAWRKAHDPAAQSVPIEQEDAGFQRVVHTTLPTDYGTFECFGYRDESEETDHVALVMGDVAGADQVLVRVHSECLTGDVFASRRCDCGDQLHAALEQIAAEGKGVVLYLRGHEGRGIGLLAKLRAYKLQDEGADTVDANLALGLPADARDYRVAALMLQDLGVESIRLLSNNPQKQDSLAAYGVVTDAVLPLKVRVHEDNRHYLETKRDRMGHRLPWLSGSQSDES</sequence>
<comment type="cofactor">
    <cofactor evidence="19">
        <name>Zn(2+)</name>
        <dbReference type="ChEBI" id="CHEBI:29105"/>
    </cofactor>
    <text evidence="19">Binds 1 zinc ion per subunit.</text>
</comment>
<feature type="binding site" evidence="19">
    <location>
        <position position="374"/>
    </location>
    <ligand>
        <name>GTP</name>
        <dbReference type="ChEBI" id="CHEBI:37565"/>
    </ligand>
</feature>
<dbReference type="InterPro" id="IPR017945">
    <property type="entry name" value="DHBP_synth_RibB-like_a/b_dom"/>
</dbReference>
<name>A0A3G6IZ00_9CORY</name>
<evidence type="ECO:0000256" key="9">
    <source>
        <dbReference type="ARBA" id="ARBA00022741"/>
    </source>
</evidence>
<dbReference type="PANTHER" id="PTHR21327:SF18">
    <property type="entry name" value="3,4-DIHYDROXY-2-BUTANONE 4-PHOSPHATE SYNTHASE"/>
    <property type="match status" value="1"/>
</dbReference>
<comment type="similarity">
    <text evidence="6 19">In the N-terminal section; belongs to the DHBP synthase family.</text>
</comment>
<evidence type="ECO:0000256" key="15">
    <source>
        <dbReference type="ARBA" id="ARBA00023239"/>
    </source>
</evidence>
<feature type="site" description="Essential for DHBP synthase activity" evidence="19">
    <location>
        <position position="171"/>
    </location>
</feature>
<dbReference type="InterPro" id="IPR000926">
    <property type="entry name" value="RibA"/>
</dbReference>
<keyword evidence="9 19" id="KW-0547">Nucleotide-binding</keyword>
<feature type="binding site" evidence="19">
    <location>
        <position position="379"/>
    </location>
    <ligand>
        <name>GTP</name>
        <dbReference type="ChEBI" id="CHEBI:37565"/>
    </ligand>
</feature>
<dbReference type="NCBIfam" id="NF006803">
    <property type="entry name" value="PRK09311.1"/>
    <property type="match status" value="1"/>
</dbReference>
<comment type="cofactor">
    <cofactor evidence="2">
        <name>Mn(2+)</name>
        <dbReference type="ChEBI" id="CHEBI:29035"/>
    </cofactor>
</comment>
<feature type="binding site" evidence="19">
    <location>
        <position position="36"/>
    </location>
    <ligand>
        <name>Mg(2+)</name>
        <dbReference type="ChEBI" id="CHEBI:18420"/>
        <label>2</label>
    </ligand>
</feature>
<dbReference type="Gene3D" id="3.40.50.10990">
    <property type="entry name" value="GTP cyclohydrolase II"/>
    <property type="match status" value="1"/>
</dbReference>
<dbReference type="EC" id="3.5.4.25" evidence="19"/>
<dbReference type="GO" id="GO:0005525">
    <property type="term" value="F:GTP binding"/>
    <property type="evidence" value="ECO:0007669"/>
    <property type="project" value="UniProtKB-KW"/>
</dbReference>
<evidence type="ECO:0000256" key="4">
    <source>
        <dbReference type="ARBA" id="ARBA00004853"/>
    </source>
</evidence>
<dbReference type="UniPathway" id="UPA00275">
    <property type="reaction ID" value="UER00399"/>
</dbReference>
<dbReference type="GO" id="GO:0005829">
    <property type="term" value="C:cytosol"/>
    <property type="evidence" value="ECO:0007669"/>
    <property type="project" value="TreeGrafter"/>
</dbReference>
<feature type="binding site" evidence="19">
    <location>
        <begin position="35"/>
        <end position="36"/>
    </location>
    <ligand>
        <name>D-ribulose 5-phosphate</name>
        <dbReference type="ChEBI" id="CHEBI:58121"/>
    </ligand>
</feature>
<feature type="binding site" evidence="19">
    <location>
        <position position="291"/>
    </location>
    <ligand>
        <name>Zn(2+)</name>
        <dbReference type="ChEBI" id="CHEBI:29105"/>
        <note>catalytic</note>
    </ligand>
</feature>
<comment type="pathway">
    <text evidence="4 19">Cofactor biosynthesis; riboflavin biosynthesis; 5-amino-6-(D-ribitylamino)uracil from GTP: step 1/4.</text>
</comment>
<dbReference type="KEGG" id="cpso:CPPEL_05420"/>
<dbReference type="NCBIfam" id="NF001591">
    <property type="entry name" value="PRK00393.1"/>
    <property type="match status" value="1"/>
</dbReference>
<evidence type="ECO:0000256" key="12">
    <source>
        <dbReference type="ARBA" id="ARBA00022842"/>
    </source>
</evidence>
<dbReference type="GO" id="GO:0030145">
    <property type="term" value="F:manganese ion binding"/>
    <property type="evidence" value="ECO:0007669"/>
    <property type="project" value="UniProtKB-UniRule"/>
</dbReference>
<feature type="binding site" evidence="19">
    <location>
        <position position="294"/>
    </location>
    <ligand>
        <name>GTP</name>
        <dbReference type="ChEBI" id="CHEBI:37565"/>
    </ligand>
</feature>
<feature type="binding site" evidence="19">
    <location>
        <position position="40"/>
    </location>
    <ligand>
        <name>D-ribulose 5-phosphate</name>
        <dbReference type="ChEBI" id="CHEBI:58121"/>
    </ligand>
</feature>
<feature type="binding site" evidence="19">
    <location>
        <position position="278"/>
    </location>
    <ligand>
        <name>Zn(2+)</name>
        <dbReference type="ChEBI" id="CHEBI:29105"/>
        <note>catalytic</note>
    </ligand>
</feature>
<feature type="binding site" evidence="19">
    <location>
        <position position="171"/>
    </location>
    <ligand>
        <name>D-ribulose 5-phosphate</name>
        <dbReference type="ChEBI" id="CHEBI:58121"/>
    </ligand>
</feature>
<dbReference type="Gene3D" id="3.90.870.10">
    <property type="entry name" value="DHBP synthase"/>
    <property type="match status" value="1"/>
</dbReference>
<feature type="domain" description="GTP cyclohydrolase II" evidence="20">
    <location>
        <begin position="229"/>
        <end position="388"/>
    </location>
</feature>
<dbReference type="SUPFAM" id="SSF142695">
    <property type="entry name" value="RibA-like"/>
    <property type="match status" value="1"/>
</dbReference>
<feature type="region of interest" description="DHBP synthase" evidence="19">
    <location>
        <begin position="1"/>
        <end position="210"/>
    </location>
</feature>
<dbReference type="FunFam" id="3.90.870.10:FF:000001">
    <property type="entry name" value="Riboflavin biosynthesis protein RibBA"/>
    <property type="match status" value="1"/>
</dbReference>
<keyword evidence="11 19" id="KW-0862">Zinc</keyword>